<dbReference type="AlphaFoldDB" id="A0AA35NHG4"/>
<gene>
    <name evidence="1" type="primary">SMKI06G3100</name>
    <name evidence="1" type="ORF">SMKI_06G3100</name>
</gene>
<dbReference type="Proteomes" id="UP001161438">
    <property type="component" value="Chromosome 6"/>
</dbReference>
<dbReference type="GeneID" id="80918169"/>
<reference evidence="1" key="1">
    <citation type="submission" date="2022-10" db="EMBL/GenBank/DDBJ databases">
        <authorList>
            <person name="Byrne P K."/>
        </authorList>
    </citation>
    <scope>NUCLEOTIDE SEQUENCE</scope>
    <source>
        <strain evidence="1">IFO1815</strain>
    </source>
</reference>
<evidence type="ECO:0000313" key="1">
    <source>
        <dbReference type="EMBL" id="CAI4038958.1"/>
    </source>
</evidence>
<accession>A0AA35NHG4</accession>
<dbReference type="RefSeq" id="XP_056082073.1">
    <property type="nucleotide sequence ID" value="XM_056222376.1"/>
</dbReference>
<keyword evidence="2" id="KW-1185">Reference proteome</keyword>
<evidence type="ECO:0000313" key="2">
    <source>
        <dbReference type="Proteomes" id="UP001161438"/>
    </source>
</evidence>
<dbReference type="EMBL" id="OX365762">
    <property type="protein sequence ID" value="CAI4038958.1"/>
    <property type="molecule type" value="Genomic_DNA"/>
</dbReference>
<protein>
    <submittedName>
        <fullName evidence="1">Uncharacterized protein</fullName>
    </submittedName>
</protein>
<name>A0AA35NHG4_SACMI</name>
<proteinExistence type="predicted"/>
<organism evidence="1 2">
    <name type="scientific">Saccharomyces mikatae IFO 1815</name>
    <dbReference type="NCBI Taxonomy" id="226126"/>
    <lineage>
        <taxon>Eukaryota</taxon>
        <taxon>Fungi</taxon>
        <taxon>Dikarya</taxon>
        <taxon>Ascomycota</taxon>
        <taxon>Saccharomycotina</taxon>
        <taxon>Saccharomycetes</taxon>
        <taxon>Saccharomycetales</taxon>
        <taxon>Saccharomycetaceae</taxon>
        <taxon>Saccharomyces</taxon>
    </lineage>
</organism>
<sequence length="460" mass="53027">MGIPMQIFQGGDKVLLCDRRKQNVCDERPGQYGCFTVNNDYPNLTEMIKEHIYRLVLNSFEGNSEDVGNLSEDEDQEEGEDNLRSSCGLEFVRINDYFSTHDLQSFESFRNFDRKYWIFYSDQADDKRLLLYDFIDQHFIFIKQQFHGQLNLLLSGKIICMDCNYDCSSDTVQILIGFQNGKLLKLCCDLNGNVNNHLLLKDSSTHTPRNEKHWSILNVWAGLLPHFVVSFSLKDGLLITSLDHQQNSGNFESFKTNLDLPRGLDTTANIKSVLNFPQFTLYRGNDLIFHCKNFLEPNDPMLNSEISLMLKMDESIQKIDYLLTTNHILLETNVRYLSIPIRAPIDNSTSAVSTADNNNIYPIFYKTQELHVYASRTKRQIANNGKYIFITEEHLYGTALSVYKYSSSFERWLFVGYLDIRAKYGIRSVKDLFASNSPSVNSPVVTILTEDNNIQTILLK</sequence>